<dbReference type="KEGG" id="sla:SERLADRAFT_417362"/>
<dbReference type="Gene3D" id="3.10.110.10">
    <property type="entry name" value="Ubiquitin Conjugating Enzyme"/>
    <property type="match status" value="1"/>
</dbReference>
<dbReference type="AlphaFoldDB" id="F8P608"/>
<dbReference type="InterPro" id="IPR016135">
    <property type="entry name" value="UBQ-conjugating_enzyme/RWD"/>
</dbReference>
<evidence type="ECO:0000259" key="1">
    <source>
        <dbReference type="PROSITE" id="PS50908"/>
    </source>
</evidence>
<reference evidence="2" key="1">
    <citation type="submission" date="2011-04" db="EMBL/GenBank/DDBJ databases">
        <title>Evolution of plant cell wall degrading machinery underlies the functional diversity of forest fungi.</title>
        <authorList>
            <consortium name="US DOE Joint Genome Institute (JGI-PGF)"/>
            <person name="Eastwood D.C."/>
            <person name="Floudas D."/>
            <person name="Binder M."/>
            <person name="Majcherczyk A."/>
            <person name="Schneider P."/>
            <person name="Aerts A."/>
            <person name="Asiegbu F.O."/>
            <person name="Baker S.E."/>
            <person name="Barry K."/>
            <person name="Bendiksby M."/>
            <person name="Blumentritt M."/>
            <person name="Coutinho P.M."/>
            <person name="Cullen D."/>
            <person name="Cullen D."/>
            <person name="Gathman A."/>
            <person name="Goodell B."/>
            <person name="Henrissat B."/>
            <person name="Ihrmark K."/>
            <person name="Kauserud H."/>
            <person name="Kohler A."/>
            <person name="LaButti K."/>
            <person name="Lapidus A."/>
            <person name="Lavin J.L."/>
            <person name="Lee Y.-H."/>
            <person name="Lindquist E."/>
            <person name="Lilly W."/>
            <person name="Lucas S."/>
            <person name="Morin E."/>
            <person name="Murat C."/>
            <person name="Oguiza J.A."/>
            <person name="Park J."/>
            <person name="Pisabarro A.G."/>
            <person name="Riley R."/>
            <person name="Rosling A."/>
            <person name="Salamov A."/>
            <person name="Schmidt O."/>
            <person name="Schmutz J."/>
            <person name="Skrede I."/>
            <person name="Stenlid J."/>
            <person name="Wiebenga A."/>
            <person name="Xie X."/>
            <person name="Kues U."/>
            <person name="Hibbett D.S."/>
            <person name="Hoffmeister D."/>
            <person name="Hogberg N."/>
            <person name="Martin F."/>
            <person name="Grigoriev I.V."/>
            <person name="Watkinson S.C."/>
        </authorList>
    </citation>
    <scope>NUCLEOTIDE SEQUENCE</scope>
    <source>
        <strain evidence="2">S7.9</strain>
    </source>
</reference>
<dbReference type="OrthoDB" id="3015984at2759"/>
<evidence type="ECO:0000313" key="2">
    <source>
        <dbReference type="EMBL" id="EGO22045.1"/>
    </source>
</evidence>
<dbReference type="RefSeq" id="XP_007321831.1">
    <property type="nucleotide sequence ID" value="XM_007321769.1"/>
</dbReference>
<protein>
    <recommendedName>
        <fullName evidence="1">RWD domain-containing protein</fullName>
    </recommendedName>
</protein>
<dbReference type="InterPro" id="IPR006575">
    <property type="entry name" value="RWD_dom"/>
</dbReference>
<dbReference type="EMBL" id="GL945438">
    <property type="protein sequence ID" value="EGO22045.1"/>
    <property type="molecule type" value="Genomic_DNA"/>
</dbReference>
<dbReference type="CDD" id="cd23823">
    <property type="entry name" value="RWD_GCN2"/>
    <property type="match status" value="1"/>
</dbReference>
<gene>
    <name evidence="2" type="ORF">SERLADRAFT_417362</name>
</gene>
<organism>
    <name type="scientific">Serpula lacrymans var. lacrymans (strain S7.9)</name>
    <name type="common">Dry rot fungus</name>
    <dbReference type="NCBI Taxonomy" id="578457"/>
    <lineage>
        <taxon>Eukaryota</taxon>
        <taxon>Fungi</taxon>
        <taxon>Dikarya</taxon>
        <taxon>Basidiomycota</taxon>
        <taxon>Agaricomycotina</taxon>
        <taxon>Agaricomycetes</taxon>
        <taxon>Agaricomycetidae</taxon>
        <taxon>Boletales</taxon>
        <taxon>Coniophorineae</taxon>
        <taxon>Serpulaceae</taxon>
        <taxon>Serpula</taxon>
    </lineage>
</organism>
<feature type="domain" description="RWD" evidence="1">
    <location>
        <begin position="10"/>
        <end position="125"/>
    </location>
</feature>
<accession>F8P608</accession>
<name>F8P608_SERL9</name>
<sequence length="335" mass="37770">METTEELQQLEIIALKSIYDCDFFGVTSTQSLTAARLPEFIIKVPHPDPAHGLNIYFHLHTKFPNIYPTLALACPTFTIQKPIKDLNNEYESSLAKAMHAEAQQLRGSEMVFQERRQKAERQYSDPQAALQRLPISPGLQYYAMSMLVPGKKTHVSCPSLLADLAAMSFHSTATSRTPSITVSGLKAPMYSSHTHSSSPEKDYFRTPAGTRQASRWKEDWEELTSSHFIIINFDFNVGERGIRISRQSSNKIDSRIYAVKEVRLFAGPPPDNFLTNTTTGTIYMNARRALAEINLRLPRNAANEHSDRFLRFLSSRQKSLATVTISGNHSEMPEC</sequence>
<dbReference type="PROSITE" id="PS50908">
    <property type="entry name" value="RWD"/>
    <property type="match status" value="1"/>
</dbReference>
<dbReference type="GeneID" id="18813577"/>
<dbReference type="Pfam" id="PF05773">
    <property type="entry name" value="RWD"/>
    <property type="match status" value="1"/>
</dbReference>
<dbReference type="HOGENOM" id="CLU_829399_0_0_1"/>
<dbReference type="Proteomes" id="UP000008064">
    <property type="component" value="Unassembled WGS sequence"/>
</dbReference>
<dbReference type="SUPFAM" id="SSF54495">
    <property type="entry name" value="UBC-like"/>
    <property type="match status" value="1"/>
</dbReference>
<proteinExistence type="predicted"/>